<organism evidence="6 7">
    <name type="scientific">Candidatus Gottesmanbacteria bacterium RIFCSPHIGHO2_01_FULL_46_14</name>
    <dbReference type="NCBI Taxonomy" id="1798380"/>
    <lineage>
        <taxon>Bacteria</taxon>
        <taxon>Candidatus Gottesmaniibacteriota</taxon>
    </lineage>
</organism>
<dbReference type="SUPFAM" id="SSF56281">
    <property type="entry name" value="Metallo-hydrolase/oxidoreductase"/>
    <property type="match status" value="1"/>
</dbReference>
<dbReference type="AlphaFoldDB" id="A0A1F5ZN54"/>
<evidence type="ECO:0000313" key="7">
    <source>
        <dbReference type="Proteomes" id="UP000177416"/>
    </source>
</evidence>
<evidence type="ECO:0000256" key="4">
    <source>
        <dbReference type="ARBA" id="ARBA00022833"/>
    </source>
</evidence>
<keyword evidence="2" id="KW-0479">Metal-binding</keyword>
<name>A0A1F5ZN54_9BACT</name>
<keyword evidence="3" id="KW-0378">Hydrolase</keyword>
<dbReference type="InterPro" id="IPR051453">
    <property type="entry name" value="MBL_Glyoxalase_II"/>
</dbReference>
<dbReference type="GO" id="GO:0046872">
    <property type="term" value="F:metal ion binding"/>
    <property type="evidence" value="ECO:0007669"/>
    <property type="project" value="UniProtKB-KW"/>
</dbReference>
<dbReference type="SMART" id="SM00849">
    <property type="entry name" value="Lactamase_B"/>
    <property type="match status" value="1"/>
</dbReference>
<evidence type="ECO:0000259" key="5">
    <source>
        <dbReference type="SMART" id="SM00849"/>
    </source>
</evidence>
<dbReference type="Pfam" id="PF00753">
    <property type="entry name" value="Lactamase_B"/>
    <property type="match status" value="1"/>
</dbReference>
<evidence type="ECO:0000313" key="6">
    <source>
        <dbReference type="EMBL" id="OGG13868.1"/>
    </source>
</evidence>
<protein>
    <recommendedName>
        <fullName evidence="5">Metallo-beta-lactamase domain-containing protein</fullName>
    </recommendedName>
</protein>
<feature type="domain" description="Metallo-beta-lactamase" evidence="5">
    <location>
        <begin position="17"/>
        <end position="182"/>
    </location>
</feature>
<evidence type="ECO:0000256" key="1">
    <source>
        <dbReference type="ARBA" id="ARBA00001947"/>
    </source>
</evidence>
<dbReference type="InterPro" id="IPR001279">
    <property type="entry name" value="Metallo-B-lactamas"/>
</dbReference>
<reference evidence="6 7" key="1">
    <citation type="journal article" date="2016" name="Nat. Commun.">
        <title>Thousands of microbial genomes shed light on interconnected biogeochemical processes in an aquifer system.</title>
        <authorList>
            <person name="Anantharaman K."/>
            <person name="Brown C.T."/>
            <person name="Hug L.A."/>
            <person name="Sharon I."/>
            <person name="Castelle C.J."/>
            <person name="Probst A.J."/>
            <person name="Thomas B.C."/>
            <person name="Singh A."/>
            <person name="Wilkins M.J."/>
            <person name="Karaoz U."/>
            <person name="Brodie E.L."/>
            <person name="Williams K.H."/>
            <person name="Hubbard S.S."/>
            <person name="Banfield J.F."/>
        </authorList>
    </citation>
    <scope>NUCLEOTIDE SEQUENCE [LARGE SCALE GENOMIC DNA]</scope>
</reference>
<keyword evidence="4" id="KW-0862">Zinc</keyword>
<accession>A0A1F5ZN54</accession>
<dbReference type="Gene3D" id="3.60.15.10">
    <property type="entry name" value="Ribonuclease Z/Hydroxyacylglutathione hydrolase-like"/>
    <property type="match status" value="1"/>
</dbReference>
<dbReference type="GO" id="GO:0016787">
    <property type="term" value="F:hydrolase activity"/>
    <property type="evidence" value="ECO:0007669"/>
    <property type="project" value="UniProtKB-KW"/>
</dbReference>
<gene>
    <name evidence="6" type="ORF">A2875_04745</name>
</gene>
<dbReference type="EMBL" id="MFJJ01000030">
    <property type="protein sequence ID" value="OGG13868.1"/>
    <property type="molecule type" value="Genomic_DNA"/>
</dbReference>
<comment type="caution">
    <text evidence="6">The sequence shown here is derived from an EMBL/GenBank/DDBJ whole genome shotgun (WGS) entry which is preliminary data.</text>
</comment>
<dbReference type="InterPro" id="IPR036866">
    <property type="entry name" value="RibonucZ/Hydroxyglut_hydro"/>
</dbReference>
<evidence type="ECO:0000256" key="2">
    <source>
        <dbReference type="ARBA" id="ARBA00022723"/>
    </source>
</evidence>
<dbReference type="PANTHER" id="PTHR46233">
    <property type="entry name" value="HYDROXYACYLGLUTATHIONE HYDROLASE GLOC"/>
    <property type="match status" value="1"/>
</dbReference>
<sequence length="190" mass="20676">MSSNKLNVEQLIVGQMAANCYLVHDGNEAIIIDPGDDGQYILSKLKVPLVAIIATHGHSDHVTAAFEIQTALNTPFYIHARDIFLLDRMRVPRTDPPPKVDKTINDGDILPLGLRVMHTPGHTPGGIVLYAPESHIAFVGDVLFAGGGVGRTDFRYSNAHELTRSIQKILNLPKETILYPGHGEPTSVAI</sequence>
<comment type="cofactor">
    <cofactor evidence="1">
        <name>Zn(2+)</name>
        <dbReference type="ChEBI" id="CHEBI:29105"/>
    </cofactor>
</comment>
<proteinExistence type="predicted"/>
<evidence type="ECO:0000256" key="3">
    <source>
        <dbReference type="ARBA" id="ARBA00022801"/>
    </source>
</evidence>
<dbReference type="PANTHER" id="PTHR46233:SF3">
    <property type="entry name" value="HYDROXYACYLGLUTATHIONE HYDROLASE GLOC"/>
    <property type="match status" value="1"/>
</dbReference>
<dbReference type="CDD" id="cd06262">
    <property type="entry name" value="metallo-hydrolase-like_MBL-fold"/>
    <property type="match status" value="1"/>
</dbReference>
<dbReference type="Proteomes" id="UP000177416">
    <property type="component" value="Unassembled WGS sequence"/>
</dbReference>